<accession>A0A7M5XHJ1</accession>
<evidence type="ECO:0000313" key="5">
    <source>
        <dbReference type="Proteomes" id="UP000594262"/>
    </source>
</evidence>
<evidence type="ECO:0000259" key="3">
    <source>
        <dbReference type="PROSITE" id="PS50228"/>
    </source>
</evidence>
<dbReference type="RefSeq" id="XP_066932473.1">
    <property type="nucleotide sequence ID" value="XM_067076372.1"/>
</dbReference>
<feature type="compositionally biased region" description="Low complexity" evidence="1">
    <location>
        <begin position="179"/>
        <end position="195"/>
    </location>
</feature>
<dbReference type="EnsemblMetazoa" id="CLYHEMT022016.1">
    <property type="protein sequence ID" value="CLYHEMP022016.1"/>
    <property type="gene ID" value="CLYHEMG022016"/>
</dbReference>
<keyword evidence="5" id="KW-1185">Reference proteome</keyword>
<dbReference type="InterPro" id="IPR000922">
    <property type="entry name" value="Lectin_gal-bd_dom"/>
</dbReference>
<organism evidence="4 5">
    <name type="scientific">Clytia hemisphaerica</name>
    <dbReference type="NCBI Taxonomy" id="252671"/>
    <lineage>
        <taxon>Eukaryota</taxon>
        <taxon>Metazoa</taxon>
        <taxon>Cnidaria</taxon>
        <taxon>Hydrozoa</taxon>
        <taxon>Hydroidolina</taxon>
        <taxon>Leptothecata</taxon>
        <taxon>Obeliida</taxon>
        <taxon>Clytiidae</taxon>
        <taxon>Clytia</taxon>
    </lineage>
</organism>
<evidence type="ECO:0000256" key="1">
    <source>
        <dbReference type="SAM" id="MobiDB-lite"/>
    </source>
</evidence>
<evidence type="ECO:0000256" key="2">
    <source>
        <dbReference type="SAM" id="SignalP"/>
    </source>
</evidence>
<feature type="region of interest" description="Disordered" evidence="1">
    <location>
        <begin position="179"/>
        <end position="203"/>
    </location>
</feature>
<feature type="chain" id="PRO_5029590439" description="SUEL-type lectin domain-containing protein" evidence="2">
    <location>
        <begin position="22"/>
        <end position="629"/>
    </location>
</feature>
<dbReference type="AlphaFoldDB" id="A0A7M5XHJ1"/>
<protein>
    <recommendedName>
        <fullName evidence="3">SUEL-type lectin domain-containing protein</fullName>
    </recommendedName>
</protein>
<keyword evidence="2" id="KW-0732">Signal</keyword>
<dbReference type="GO" id="GO:0030246">
    <property type="term" value="F:carbohydrate binding"/>
    <property type="evidence" value="ECO:0007669"/>
    <property type="project" value="InterPro"/>
</dbReference>
<proteinExistence type="predicted"/>
<reference evidence="4" key="1">
    <citation type="submission" date="2021-01" db="UniProtKB">
        <authorList>
            <consortium name="EnsemblMetazoa"/>
        </authorList>
    </citation>
    <scope>IDENTIFICATION</scope>
</reference>
<dbReference type="OrthoDB" id="5970528at2759"/>
<feature type="region of interest" description="Disordered" evidence="1">
    <location>
        <begin position="365"/>
        <end position="385"/>
    </location>
</feature>
<dbReference type="GeneID" id="136820134"/>
<dbReference type="InterPro" id="IPR043159">
    <property type="entry name" value="Lectin_gal-bd_sf"/>
</dbReference>
<feature type="region of interest" description="Disordered" evidence="1">
    <location>
        <begin position="299"/>
        <end position="337"/>
    </location>
</feature>
<dbReference type="Pfam" id="PF02140">
    <property type="entry name" value="SUEL_Lectin"/>
    <property type="match status" value="3"/>
</dbReference>
<feature type="domain" description="SUEL-type lectin" evidence="3">
    <location>
        <begin position="401"/>
        <end position="492"/>
    </location>
</feature>
<evidence type="ECO:0000313" key="4">
    <source>
        <dbReference type="EnsemblMetazoa" id="CLYHEMP022016.1"/>
    </source>
</evidence>
<name>A0A7M5XHJ1_9CNID</name>
<sequence>MASFRWLLLVNLWILLAYVNLHVLNYDSVTVCDGVLKEIQCPSEENIHVLQGFYGKWRNHDCKGESVDPDNLPTCRQERSKTLGIVRDLCHGKNRCSLLADKSVYGEPCPDNKSYLYMTFFCMKNGQKLKHQKTGNNEEVVTVPSHGFIIREEKVHLEEDRRKKEREDAKRRELVKMKNPTLLNPNPNPVIPNGNRKSDFHRNQKTKNSNVSALEMVVKESAPIFSSIEDALKVENSLKTDETPTKIVEKKTSKKAVVKPKAKDTLSKQTNSSQENLLAKQKSMIFNYILKTGLPARKKTTEKGATGSKKTPKQSVKHTEEGAKKSLISSEKHKKVKQPIIKETSADLVMPAETMKDHIAKELDEDAQSHTSNEHISSNKHNDTASAESQLTLGQMRSATICNGESKMIHCMPEEGIKIQDAFYGKRTGEDCHGKMSYRDDAPTCSALDARANVEEACNDKQSCLLTADENTYGKSLCPHVNKYLQLKYACAPLDDDIISKDTRPKYDGVELSPQLNEEEEAVSRTLQELARTNSTELLCNGEKKTISCQRDPGVAILYAFYGKQTGMDCRGKLNYRDDIPDCSNPRALETIKLLCENQKSCEIAAESPLFGKEECNGINKYLEVTWAC</sequence>
<feature type="domain" description="SUEL-type lectin" evidence="3">
    <location>
        <begin position="31"/>
        <end position="123"/>
    </location>
</feature>
<dbReference type="Proteomes" id="UP000594262">
    <property type="component" value="Unplaced"/>
</dbReference>
<feature type="signal peptide" evidence="2">
    <location>
        <begin position="1"/>
        <end position="21"/>
    </location>
</feature>
<dbReference type="CDD" id="cd22823">
    <property type="entry name" value="Gal_Rha_Lectin"/>
    <property type="match status" value="3"/>
</dbReference>
<dbReference type="PROSITE" id="PS50228">
    <property type="entry name" value="SUEL_LECTIN"/>
    <property type="match status" value="3"/>
</dbReference>
<dbReference type="PANTHER" id="PTHR46780">
    <property type="entry name" value="PROTEIN EVA-1"/>
    <property type="match status" value="1"/>
</dbReference>
<feature type="domain" description="SUEL-type lectin" evidence="3">
    <location>
        <begin position="539"/>
        <end position="629"/>
    </location>
</feature>
<dbReference type="Gene3D" id="2.60.120.740">
    <property type="match status" value="3"/>
</dbReference>